<dbReference type="InterPro" id="IPR013057">
    <property type="entry name" value="AA_transpt_TM"/>
</dbReference>
<feature type="coiled-coil region" evidence="5">
    <location>
        <begin position="84"/>
        <end position="111"/>
    </location>
</feature>
<comment type="caution">
    <text evidence="8">The sequence shown here is derived from an EMBL/GenBank/DDBJ whole genome shotgun (WGS) entry which is preliminary data.</text>
</comment>
<feature type="transmembrane region" description="Helical" evidence="6">
    <location>
        <begin position="444"/>
        <end position="461"/>
    </location>
</feature>
<evidence type="ECO:0000256" key="3">
    <source>
        <dbReference type="ARBA" id="ARBA00022989"/>
    </source>
</evidence>
<evidence type="ECO:0000256" key="2">
    <source>
        <dbReference type="ARBA" id="ARBA00022692"/>
    </source>
</evidence>
<evidence type="ECO:0000313" key="8">
    <source>
        <dbReference type="EMBL" id="KAK6590795.1"/>
    </source>
</evidence>
<sequence>MTDGDSFIFASKAFATMTAGCLGSGVVFLTYGMKMAGLFVGISTLIICAFVSIVTHSIYVVGSLELGAVDLSTLLMRASAYKKIGEFLSRRKSAEDNKEDLEKLNNSQNLVLTRNEVEEMRQNMKFHFKSISIICFLSMAYAVPVYFILLRSFTEDLITHAIFTFPEVKILGYLKDHYVLSAIYFLMILPFASKSKITELDFLGWFSVVSFFTLASVIVIRTTLVPYTGPMPPVTDVVNFWPSHGALSAFKMFTFGTYAFLCHCLVVPAVLNVNNCSAKRCIAVISSSFAFLCAFSLALTVSAYLYYGEAVKENITLNFSACDIFMGFSRILSCISLCVIIPLFSVSICNFIIHDIGLINYMADLAVEDAFQTIFKYRDEENGHFMLKVRDDESVSNVLTDLKTVMRARKARTIESDADANINNLKSNSGIDKSRSERLESRRFLISTVLLLTCIFLSHVAKTCTQYVELFCGYIDAFTASIYPLFIYIIIWRRNKSPFFNFAVILACCISAVGPILSSLVTTYELFVPDS</sequence>
<feature type="transmembrane region" description="Helical" evidence="6">
    <location>
        <begin position="36"/>
        <end position="54"/>
    </location>
</feature>
<feature type="transmembrane region" description="Helical" evidence="6">
    <location>
        <begin position="473"/>
        <end position="492"/>
    </location>
</feature>
<organism evidence="8 9">
    <name type="scientific">Cryptosporidium xiaoi</name>
    <dbReference type="NCBI Taxonomy" id="659607"/>
    <lineage>
        <taxon>Eukaryota</taxon>
        <taxon>Sar</taxon>
        <taxon>Alveolata</taxon>
        <taxon>Apicomplexa</taxon>
        <taxon>Conoidasida</taxon>
        <taxon>Coccidia</taxon>
        <taxon>Eucoccidiorida</taxon>
        <taxon>Eimeriorina</taxon>
        <taxon>Cryptosporidiidae</taxon>
        <taxon>Cryptosporidium</taxon>
    </lineage>
</organism>
<proteinExistence type="predicted"/>
<name>A0AAV9Y3N3_9CRYT</name>
<dbReference type="AlphaFoldDB" id="A0AAV9Y3N3"/>
<feature type="domain" description="Amino acid transporter transmembrane" evidence="7">
    <location>
        <begin position="174"/>
        <end position="509"/>
    </location>
</feature>
<keyword evidence="9" id="KW-1185">Reference proteome</keyword>
<dbReference type="GO" id="GO:0015179">
    <property type="term" value="F:L-amino acid transmembrane transporter activity"/>
    <property type="evidence" value="ECO:0007669"/>
    <property type="project" value="TreeGrafter"/>
</dbReference>
<dbReference type="GO" id="GO:0016020">
    <property type="term" value="C:membrane"/>
    <property type="evidence" value="ECO:0007669"/>
    <property type="project" value="UniProtKB-SubCell"/>
</dbReference>
<feature type="transmembrane region" description="Helical" evidence="6">
    <location>
        <begin position="327"/>
        <end position="353"/>
    </location>
</feature>
<keyword evidence="3 6" id="KW-1133">Transmembrane helix</keyword>
<accession>A0AAV9Y3N3</accession>
<keyword evidence="2 6" id="KW-0812">Transmembrane</keyword>
<feature type="transmembrane region" description="Helical" evidence="6">
    <location>
        <begin position="170"/>
        <end position="191"/>
    </location>
</feature>
<feature type="transmembrane region" description="Helical" evidence="6">
    <location>
        <begin position="499"/>
        <end position="521"/>
    </location>
</feature>
<evidence type="ECO:0000256" key="1">
    <source>
        <dbReference type="ARBA" id="ARBA00004141"/>
    </source>
</evidence>
<feature type="transmembrane region" description="Helical" evidence="6">
    <location>
        <begin position="130"/>
        <end position="150"/>
    </location>
</feature>
<evidence type="ECO:0000259" key="7">
    <source>
        <dbReference type="Pfam" id="PF01490"/>
    </source>
</evidence>
<reference evidence="8 9" key="1">
    <citation type="submission" date="2023-10" db="EMBL/GenBank/DDBJ databases">
        <title>Comparative genomics analysis reveals potential genetic determinants of host preference in Cryptosporidium xiaoi.</title>
        <authorList>
            <person name="Xiao L."/>
            <person name="Li J."/>
        </authorList>
    </citation>
    <scope>NUCLEOTIDE SEQUENCE [LARGE SCALE GENOMIC DNA]</scope>
    <source>
        <strain evidence="8 9">52996</strain>
    </source>
</reference>
<feature type="transmembrane region" description="Helical" evidence="6">
    <location>
        <begin position="6"/>
        <end position="29"/>
    </location>
</feature>
<feature type="transmembrane region" description="Helical" evidence="6">
    <location>
        <begin position="249"/>
        <end position="271"/>
    </location>
</feature>
<feature type="transmembrane region" description="Helical" evidence="6">
    <location>
        <begin position="203"/>
        <end position="229"/>
    </location>
</feature>
<comment type="subcellular location">
    <subcellularLocation>
        <location evidence="1">Membrane</location>
        <topology evidence="1">Multi-pass membrane protein</topology>
    </subcellularLocation>
</comment>
<protein>
    <submittedName>
        <fullName evidence="8">Transmembrane amino acid transporter</fullName>
    </submittedName>
</protein>
<evidence type="ECO:0000256" key="5">
    <source>
        <dbReference type="SAM" id="Coils"/>
    </source>
</evidence>
<feature type="transmembrane region" description="Helical" evidence="6">
    <location>
        <begin position="283"/>
        <end position="307"/>
    </location>
</feature>
<evidence type="ECO:0000256" key="4">
    <source>
        <dbReference type="ARBA" id="ARBA00023136"/>
    </source>
</evidence>
<dbReference type="EMBL" id="JAWDEY010000004">
    <property type="protein sequence ID" value="KAK6590795.1"/>
    <property type="molecule type" value="Genomic_DNA"/>
</dbReference>
<keyword evidence="5" id="KW-0175">Coiled coil</keyword>
<evidence type="ECO:0000256" key="6">
    <source>
        <dbReference type="SAM" id="Phobius"/>
    </source>
</evidence>
<gene>
    <name evidence="8" type="ORF">RS030_132033</name>
</gene>
<keyword evidence="4 6" id="KW-0472">Membrane</keyword>
<dbReference type="Proteomes" id="UP001311799">
    <property type="component" value="Unassembled WGS sequence"/>
</dbReference>
<evidence type="ECO:0000313" key="9">
    <source>
        <dbReference type="Proteomes" id="UP001311799"/>
    </source>
</evidence>
<dbReference type="PANTHER" id="PTHR22950">
    <property type="entry name" value="AMINO ACID TRANSPORTER"/>
    <property type="match status" value="1"/>
</dbReference>
<dbReference type="Pfam" id="PF01490">
    <property type="entry name" value="Aa_trans"/>
    <property type="match status" value="1"/>
</dbReference>